<gene>
    <name evidence="2" type="ORF">H5411_04905</name>
</gene>
<dbReference type="Proteomes" id="UP000550260">
    <property type="component" value="Unassembled WGS sequence"/>
</dbReference>
<sequence length="648" mass="68863">MGTNSKTSHTTYSVSPTSGSPVPEAPAGEPVLPPTEATFAGQTALTQIPETPETGQAYGEPVLVGSDDLLASTATLVTYQSADGPRTVLYARLDEDAEAKLLDALDVGSNLVAKEVEQTVQGRVPLDEKNELAEKLISTAKSVNHHITNEDLTPGHAPATTVAKLDAAKAALSAVMDAAGENPGAAEVEMLQHYQNKLAALDHAVATATKIAQVQPFTYEGKTLATMMVPSTPADATSDHAVAALRDATRIKPTLDPETGEASWNGTERWTDVSAKEYAIELGDGFQAVYRPYSLNDPKTTEYSLRGRLEIVAPAGQGNGPELVNRLGQLHLANRPMSPEEGEHSYLNANVVAQNLAQNTSIQEARKTGDHLEDMVRQELFHERAHEAVGMTDAQLAHFAKELQLEAHTRALPAKVGVLRDAVAQATGFADGTALAASPGYDPTPRKVGGWFTWSRFDVGNAADKLASAAEGKSLVHASSPDGLRMMLKTGLLASSERRLTMGTKRSMGKSEDVDKLTGGASSVFLRVLKTPTSTEPHPRLIWDDPSRLLARTDYYGANADTFGVINPAKASEYSNGNPATRDPFKIAKFTNPSNEVMFGDGIDLLGPEGPSRISCGSETLRNELHSMLAAKGVTHIAGKPVGDVVVL</sequence>
<dbReference type="AlphaFoldDB" id="A0A8E1VUG0"/>
<protein>
    <submittedName>
        <fullName evidence="2">Uncharacterized protein</fullName>
    </submittedName>
</protein>
<evidence type="ECO:0000313" key="3">
    <source>
        <dbReference type="Proteomes" id="UP000550260"/>
    </source>
</evidence>
<evidence type="ECO:0000313" key="2">
    <source>
        <dbReference type="EMBL" id="MBB2498475.1"/>
    </source>
</evidence>
<reference evidence="2 3" key="1">
    <citation type="submission" date="2020-08" db="EMBL/GenBank/DDBJ databases">
        <title>Amycolatopsis echigonensis JCM 21831.</title>
        <authorList>
            <person name="Tedsree N."/>
            <person name="Kuncharoen N."/>
            <person name="Likhitwitayawuid K."/>
            <person name="Tanasupawat S."/>
        </authorList>
    </citation>
    <scope>NUCLEOTIDE SEQUENCE [LARGE SCALE GENOMIC DNA]</scope>
    <source>
        <strain evidence="2 3">JCM 21831</strain>
    </source>
</reference>
<comment type="caution">
    <text evidence="2">The sequence shown here is derived from an EMBL/GenBank/DDBJ whole genome shotgun (WGS) entry which is preliminary data.</text>
</comment>
<evidence type="ECO:0000256" key="1">
    <source>
        <dbReference type="SAM" id="MobiDB-lite"/>
    </source>
</evidence>
<accession>A0A8E1VUG0</accession>
<feature type="compositionally biased region" description="Polar residues" evidence="1">
    <location>
        <begin position="1"/>
        <end position="20"/>
    </location>
</feature>
<dbReference type="EMBL" id="JACJHR010000004">
    <property type="protein sequence ID" value="MBB2498475.1"/>
    <property type="molecule type" value="Genomic_DNA"/>
</dbReference>
<organism evidence="2 3">
    <name type="scientific">Amycolatopsis echigonensis</name>
    <dbReference type="NCBI Taxonomy" id="2576905"/>
    <lineage>
        <taxon>Bacteria</taxon>
        <taxon>Bacillati</taxon>
        <taxon>Actinomycetota</taxon>
        <taxon>Actinomycetes</taxon>
        <taxon>Pseudonocardiales</taxon>
        <taxon>Pseudonocardiaceae</taxon>
        <taxon>Amycolatopsis</taxon>
    </lineage>
</organism>
<name>A0A8E1VUG0_9PSEU</name>
<feature type="region of interest" description="Disordered" evidence="1">
    <location>
        <begin position="1"/>
        <end position="35"/>
    </location>
</feature>
<proteinExistence type="predicted"/>